<protein>
    <submittedName>
        <fullName evidence="2">PucR family transcriptional regulator</fullName>
    </submittedName>
</protein>
<dbReference type="Gene3D" id="1.10.10.2840">
    <property type="entry name" value="PucR C-terminal helix-turn-helix domain"/>
    <property type="match status" value="1"/>
</dbReference>
<dbReference type="RefSeq" id="WP_344065857.1">
    <property type="nucleotide sequence ID" value="NZ_BAAAOH010000001.1"/>
</dbReference>
<dbReference type="Pfam" id="PF13556">
    <property type="entry name" value="HTH_30"/>
    <property type="match status" value="1"/>
</dbReference>
<keyword evidence="3" id="KW-1185">Reference proteome</keyword>
<sequence length="342" mass="36163">MKELLQRLSAVDEDASAAVKIILHFDTLLSQGAGLESFVRGAAVLSGYPAGLAHPQHQLWLRIDQRGRAVEPVDDLDLIKTWAHKELDDGSGALVWVERSENSVIDSVLLERLAAGVHLTLERISPLSIEDDAGAVEILLSKTSRDARRKAASRLRLPESALVSIVASPAAAPPPYAGRSALVSTPVGNVRASIIETLTFPSGLLAGVGSVVTLEDLPRSWAQAQVSLRLANPLVPIVRWEALGGLALLADVPAEASQGHPDVAAVGAAAREWGLDLLEALARTDSSRAASAALGLHHSTVQTRQTRVEETLGFKLGTAEGRTRLMIALALHRLAVPTSSDG</sequence>
<gene>
    <name evidence="2" type="ORF">GCM10009777_37130</name>
</gene>
<organism evidence="2 3">
    <name type="scientific">Microbacterium pumilum</name>
    <dbReference type="NCBI Taxonomy" id="344165"/>
    <lineage>
        <taxon>Bacteria</taxon>
        <taxon>Bacillati</taxon>
        <taxon>Actinomycetota</taxon>
        <taxon>Actinomycetes</taxon>
        <taxon>Micrococcales</taxon>
        <taxon>Microbacteriaceae</taxon>
        <taxon>Microbacterium</taxon>
    </lineage>
</organism>
<evidence type="ECO:0000259" key="1">
    <source>
        <dbReference type="Pfam" id="PF13556"/>
    </source>
</evidence>
<accession>A0ABN2T1S1</accession>
<evidence type="ECO:0000313" key="3">
    <source>
        <dbReference type="Proteomes" id="UP001500326"/>
    </source>
</evidence>
<feature type="domain" description="PucR C-terminal helix-turn-helix" evidence="1">
    <location>
        <begin position="276"/>
        <end position="330"/>
    </location>
</feature>
<dbReference type="EMBL" id="BAAAOH010000001">
    <property type="protein sequence ID" value="GAA1996722.1"/>
    <property type="molecule type" value="Genomic_DNA"/>
</dbReference>
<dbReference type="Proteomes" id="UP001500326">
    <property type="component" value="Unassembled WGS sequence"/>
</dbReference>
<reference evidence="2 3" key="1">
    <citation type="journal article" date="2019" name="Int. J. Syst. Evol. Microbiol.">
        <title>The Global Catalogue of Microorganisms (GCM) 10K type strain sequencing project: providing services to taxonomists for standard genome sequencing and annotation.</title>
        <authorList>
            <consortium name="The Broad Institute Genomics Platform"/>
            <consortium name="The Broad Institute Genome Sequencing Center for Infectious Disease"/>
            <person name="Wu L."/>
            <person name="Ma J."/>
        </authorList>
    </citation>
    <scope>NUCLEOTIDE SEQUENCE [LARGE SCALE GENOMIC DNA]</scope>
    <source>
        <strain evidence="2 3">JCM 14902</strain>
    </source>
</reference>
<dbReference type="InterPro" id="IPR042070">
    <property type="entry name" value="PucR_C-HTH_sf"/>
</dbReference>
<dbReference type="InterPro" id="IPR025736">
    <property type="entry name" value="PucR_C-HTH_dom"/>
</dbReference>
<evidence type="ECO:0000313" key="2">
    <source>
        <dbReference type="EMBL" id="GAA1996722.1"/>
    </source>
</evidence>
<proteinExistence type="predicted"/>
<comment type="caution">
    <text evidence="2">The sequence shown here is derived from an EMBL/GenBank/DDBJ whole genome shotgun (WGS) entry which is preliminary data.</text>
</comment>
<name>A0ABN2T1S1_9MICO</name>